<dbReference type="Gene3D" id="3.20.20.70">
    <property type="entry name" value="Aldolase class I"/>
    <property type="match status" value="1"/>
</dbReference>
<keyword evidence="2" id="KW-0732">Signal</keyword>
<proteinExistence type="inferred from homology"/>
<dbReference type="Pfam" id="PF17801">
    <property type="entry name" value="Melibiase_C"/>
    <property type="match status" value="1"/>
</dbReference>
<evidence type="ECO:0000256" key="2">
    <source>
        <dbReference type="ARBA" id="ARBA00022729"/>
    </source>
</evidence>
<keyword evidence="3 5" id="KW-0378">Hydrolase</keyword>
<dbReference type="CDD" id="cd14792">
    <property type="entry name" value="GH27"/>
    <property type="match status" value="1"/>
</dbReference>
<dbReference type="PANTHER" id="PTHR11452">
    <property type="entry name" value="ALPHA-GALACTOSIDASE/ALPHA-N-ACETYLGALACTOSAMINIDASE"/>
    <property type="match status" value="1"/>
</dbReference>
<evidence type="ECO:0000259" key="6">
    <source>
        <dbReference type="Pfam" id="PF17801"/>
    </source>
</evidence>
<dbReference type="Proteomes" id="UP001620408">
    <property type="component" value="Unassembled WGS sequence"/>
</dbReference>
<dbReference type="EMBL" id="JADIKD010000012">
    <property type="protein sequence ID" value="MFK2918918.1"/>
    <property type="molecule type" value="Genomic_DNA"/>
</dbReference>
<dbReference type="Pfam" id="PF16499">
    <property type="entry name" value="Melibiase_2"/>
    <property type="match status" value="1"/>
</dbReference>
<gene>
    <name evidence="7" type="ORF">ISS97_16725</name>
</gene>
<dbReference type="PRINTS" id="PR00740">
    <property type="entry name" value="GLHYDRLASE27"/>
</dbReference>
<evidence type="ECO:0000256" key="1">
    <source>
        <dbReference type="ARBA" id="ARBA00009743"/>
    </source>
</evidence>
<evidence type="ECO:0000256" key="5">
    <source>
        <dbReference type="RuleBase" id="RU361168"/>
    </source>
</evidence>
<evidence type="ECO:0000256" key="4">
    <source>
        <dbReference type="ARBA" id="ARBA00023295"/>
    </source>
</evidence>
<dbReference type="SUPFAM" id="SSF51011">
    <property type="entry name" value="Glycosyl hydrolase domain"/>
    <property type="match status" value="1"/>
</dbReference>
<dbReference type="InterPro" id="IPR013780">
    <property type="entry name" value="Glyco_hydro_b"/>
</dbReference>
<comment type="catalytic activity">
    <reaction evidence="5">
        <text>Hydrolysis of terminal, non-reducing alpha-D-galactose residues in alpha-D-galactosides, including galactose oligosaccharides, galactomannans and galactolipids.</text>
        <dbReference type="EC" id="3.2.1.22"/>
    </reaction>
</comment>
<dbReference type="GO" id="GO:0016787">
    <property type="term" value="F:hydrolase activity"/>
    <property type="evidence" value="ECO:0007669"/>
    <property type="project" value="UniProtKB-KW"/>
</dbReference>
<dbReference type="InterPro" id="IPR002241">
    <property type="entry name" value="Glyco_hydro_27"/>
</dbReference>
<keyword evidence="4 5" id="KW-0326">Glycosidase</keyword>
<feature type="domain" description="Alpha galactosidase C-terminal" evidence="6">
    <location>
        <begin position="350"/>
        <end position="420"/>
    </location>
</feature>
<dbReference type="PANTHER" id="PTHR11452:SF42">
    <property type="entry name" value="ALPHA-GALACTOSIDASE"/>
    <property type="match status" value="1"/>
</dbReference>
<keyword evidence="5" id="KW-1015">Disulfide bond</keyword>
<evidence type="ECO:0000256" key="3">
    <source>
        <dbReference type="ARBA" id="ARBA00022801"/>
    </source>
</evidence>
<keyword evidence="8" id="KW-1185">Reference proteome</keyword>
<sequence>MGWNSWDSFGLTIDEADFKANAAVLAGLHGYGWTYAVIDQGWYMRHPFGDTLQSRDYALDANGLLVPALNRFPSASDGQGFKSLADWVHSKGLKFGIHIVRGIPKQAVAADLPVAGSGFHAKDVADTADTCPWDDSNYGVRDTPAGQAYYDAMLALYARWGVDFLKVDCIADHPYRISEIRQIAAAIGKTGRPIVLSLSPGPTQLSHAAEIQQYGQMWRISNDVWDGWSFVHEQPNNDFPMGVRDVFDRLPLWAGKARNGHWPDADMLPIGTLAPHPGLGTPRPSRLTPDEQRTLLTLHAIARSPLILGANLTRLDDVTRRLITNKEVIAVNQASRDNHPVTSLPKGFDRVRVWVAAGQGDERYLAIFNLDDKPVTLDTAWSALGLTPGSYRARDLWSGHERKASVRMAVDLPAHGCVLLAMRPALSMD</sequence>
<evidence type="ECO:0000313" key="8">
    <source>
        <dbReference type="Proteomes" id="UP001620408"/>
    </source>
</evidence>
<organism evidence="7 8">
    <name type="scientific">Dyella koreensis</name>
    <dbReference type="NCBI Taxonomy" id="311235"/>
    <lineage>
        <taxon>Bacteria</taxon>
        <taxon>Pseudomonadati</taxon>
        <taxon>Pseudomonadota</taxon>
        <taxon>Gammaproteobacteria</taxon>
        <taxon>Lysobacterales</taxon>
        <taxon>Rhodanobacteraceae</taxon>
        <taxon>Dyella</taxon>
    </lineage>
</organism>
<reference evidence="7 8" key="1">
    <citation type="submission" date="2020-10" db="EMBL/GenBank/DDBJ databases">
        <title>Phylogeny of dyella-like bacteria.</title>
        <authorList>
            <person name="Fu J."/>
        </authorList>
    </citation>
    <scope>NUCLEOTIDE SEQUENCE [LARGE SCALE GENOMIC DNA]</scope>
    <source>
        <strain evidence="7 8">BB4</strain>
    </source>
</reference>
<comment type="similarity">
    <text evidence="1 5">Belongs to the glycosyl hydrolase 27 family.</text>
</comment>
<dbReference type="InterPro" id="IPR041233">
    <property type="entry name" value="Melibiase_C"/>
</dbReference>
<dbReference type="InterPro" id="IPR017853">
    <property type="entry name" value="GH"/>
</dbReference>
<dbReference type="EC" id="3.2.1.22" evidence="5"/>
<evidence type="ECO:0000313" key="7">
    <source>
        <dbReference type="EMBL" id="MFK2918918.1"/>
    </source>
</evidence>
<dbReference type="SUPFAM" id="SSF51445">
    <property type="entry name" value="(Trans)glycosidases"/>
    <property type="match status" value="1"/>
</dbReference>
<dbReference type="InterPro" id="IPR013785">
    <property type="entry name" value="Aldolase_TIM"/>
</dbReference>
<name>A0ABW8KB33_9GAMM</name>
<accession>A0ABW8KB33</accession>
<comment type="caution">
    <text evidence="7">The sequence shown here is derived from an EMBL/GenBank/DDBJ whole genome shotgun (WGS) entry which is preliminary data.</text>
</comment>
<dbReference type="Gene3D" id="2.60.40.1180">
    <property type="entry name" value="Golgi alpha-mannosidase II"/>
    <property type="match status" value="1"/>
</dbReference>
<protein>
    <recommendedName>
        <fullName evidence="5">Alpha-galactosidase</fullName>
        <ecNumber evidence="5">3.2.1.22</ecNumber>
    </recommendedName>
    <alternativeName>
        <fullName evidence="5">Melibiase</fullName>
    </alternativeName>
</protein>